<protein>
    <submittedName>
        <fullName evidence="1">Uncharacterized protein</fullName>
    </submittedName>
</protein>
<name>A0ACC1QDG3_9HYPO</name>
<dbReference type="EMBL" id="JANAKD010002537">
    <property type="protein sequence ID" value="KAJ3473371.1"/>
    <property type="molecule type" value="Genomic_DNA"/>
</dbReference>
<reference evidence="1" key="1">
    <citation type="submission" date="2022-07" db="EMBL/GenBank/DDBJ databases">
        <title>Genome Sequence of Lecanicillium saksenae.</title>
        <authorList>
            <person name="Buettner E."/>
        </authorList>
    </citation>
    <scope>NUCLEOTIDE SEQUENCE</scope>
    <source>
        <strain evidence="1">VT-O1</strain>
    </source>
</reference>
<comment type="caution">
    <text evidence="1">The sequence shown here is derived from an EMBL/GenBank/DDBJ whole genome shotgun (WGS) entry which is preliminary data.</text>
</comment>
<gene>
    <name evidence="1" type="ORF">NLG97_g10341</name>
</gene>
<evidence type="ECO:0000313" key="2">
    <source>
        <dbReference type="Proteomes" id="UP001148737"/>
    </source>
</evidence>
<accession>A0ACC1QDG3</accession>
<organism evidence="1 2">
    <name type="scientific">Lecanicillium saksenae</name>
    <dbReference type="NCBI Taxonomy" id="468837"/>
    <lineage>
        <taxon>Eukaryota</taxon>
        <taxon>Fungi</taxon>
        <taxon>Dikarya</taxon>
        <taxon>Ascomycota</taxon>
        <taxon>Pezizomycotina</taxon>
        <taxon>Sordariomycetes</taxon>
        <taxon>Hypocreomycetidae</taxon>
        <taxon>Hypocreales</taxon>
        <taxon>Cordycipitaceae</taxon>
        <taxon>Lecanicillium</taxon>
    </lineage>
</organism>
<sequence>MKQAADARLCSILPCIACKAARASSLFHVTRQLTLPPTWGIAANGDLITATIEEDRASLDKAYCREARVLCLPHMTYAGNGHSRRINARLWLPYHITRKFHDQLTRLAAYKSFHVPKSYNITLLDHIGHILRPTGGP</sequence>
<keyword evidence="2" id="KW-1185">Reference proteome</keyword>
<dbReference type="Proteomes" id="UP001148737">
    <property type="component" value="Unassembled WGS sequence"/>
</dbReference>
<evidence type="ECO:0000313" key="1">
    <source>
        <dbReference type="EMBL" id="KAJ3473371.1"/>
    </source>
</evidence>
<proteinExistence type="predicted"/>